<dbReference type="InterPro" id="IPR003688">
    <property type="entry name" value="TraG/VirD4"/>
</dbReference>
<evidence type="ECO:0000313" key="10">
    <source>
        <dbReference type="Proteomes" id="UP001302072"/>
    </source>
</evidence>
<evidence type="ECO:0000256" key="2">
    <source>
        <dbReference type="ARBA" id="ARBA00008806"/>
    </source>
</evidence>
<organism evidence="9 10">
    <name type="scientific">Stenotrophomonas oahuensis</name>
    <dbReference type="NCBI Taxonomy" id="3003271"/>
    <lineage>
        <taxon>Bacteria</taxon>
        <taxon>Pseudomonadati</taxon>
        <taxon>Pseudomonadota</taxon>
        <taxon>Gammaproteobacteria</taxon>
        <taxon>Lysobacterales</taxon>
        <taxon>Lysobacteraceae</taxon>
        <taxon>Stenotrophomonas</taxon>
    </lineage>
</organism>
<dbReference type="CDD" id="cd01127">
    <property type="entry name" value="TrwB_TraG_TraD_VirD4"/>
    <property type="match status" value="1"/>
</dbReference>
<dbReference type="PANTHER" id="PTHR37937:SF1">
    <property type="entry name" value="CONJUGATIVE TRANSFER: DNA TRANSPORT"/>
    <property type="match status" value="1"/>
</dbReference>
<dbReference type="InterPro" id="IPR027417">
    <property type="entry name" value="P-loop_NTPase"/>
</dbReference>
<comment type="subcellular location">
    <subcellularLocation>
        <location evidence="1">Cell membrane</location>
        <topology evidence="1">Multi-pass membrane protein</topology>
    </subcellularLocation>
</comment>
<evidence type="ECO:0000256" key="8">
    <source>
        <dbReference type="SAM" id="Phobius"/>
    </source>
</evidence>
<evidence type="ECO:0000256" key="3">
    <source>
        <dbReference type="ARBA" id="ARBA00022475"/>
    </source>
</evidence>
<geneLocation type="plasmid" evidence="9 10">
    <name>pST01</name>
</geneLocation>
<feature type="region of interest" description="Disordered" evidence="7">
    <location>
        <begin position="604"/>
        <end position="658"/>
    </location>
</feature>
<keyword evidence="6 8" id="KW-0472">Membrane</keyword>
<dbReference type="Pfam" id="PF02534">
    <property type="entry name" value="T4SS-DNA_transf"/>
    <property type="match status" value="1"/>
</dbReference>
<dbReference type="Gene3D" id="3.40.50.300">
    <property type="entry name" value="P-loop containing nucleotide triphosphate hydrolases"/>
    <property type="match status" value="1"/>
</dbReference>
<keyword evidence="10" id="KW-1185">Reference proteome</keyword>
<keyword evidence="3" id="KW-1003">Cell membrane</keyword>
<evidence type="ECO:0000256" key="5">
    <source>
        <dbReference type="ARBA" id="ARBA00022989"/>
    </source>
</evidence>
<reference evidence="9 10" key="1">
    <citation type="submission" date="2022-12" db="EMBL/GenBank/DDBJ databases">
        <title>Two new species, Stenotrophomonas aracearum and Stenotrophomonas oahuensis, isolated from Anthurium (Araceae family) in Hawaii.</title>
        <authorList>
            <person name="Chunag S.C."/>
            <person name="Dobhal S."/>
            <person name="Alvarez A."/>
            <person name="Arif M."/>
        </authorList>
    </citation>
    <scope>NUCLEOTIDE SEQUENCE [LARGE SCALE GENOMIC DNA]</scope>
    <source>
        <strain evidence="9 10">A5586</strain>
        <plasmid evidence="9 10">pST01</plasmid>
    </source>
</reference>
<keyword evidence="9" id="KW-0614">Plasmid</keyword>
<evidence type="ECO:0000256" key="4">
    <source>
        <dbReference type="ARBA" id="ARBA00022692"/>
    </source>
</evidence>
<protein>
    <submittedName>
        <fullName evidence="9">Type IV secretory system conjugative DNA transfer family protein</fullName>
    </submittedName>
</protein>
<name>A0ABY9YVF0_9GAMM</name>
<evidence type="ECO:0000256" key="7">
    <source>
        <dbReference type="SAM" id="MobiDB-lite"/>
    </source>
</evidence>
<evidence type="ECO:0000313" key="9">
    <source>
        <dbReference type="EMBL" id="WNH54846.1"/>
    </source>
</evidence>
<dbReference type="PANTHER" id="PTHR37937">
    <property type="entry name" value="CONJUGATIVE TRANSFER: DNA TRANSPORT"/>
    <property type="match status" value="1"/>
</dbReference>
<gene>
    <name evidence="9" type="ORF">PDM29_20750</name>
</gene>
<feature type="compositionally biased region" description="Basic and acidic residues" evidence="7">
    <location>
        <begin position="456"/>
        <end position="465"/>
    </location>
</feature>
<feature type="transmembrane region" description="Helical" evidence="8">
    <location>
        <begin position="12"/>
        <end position="35"/>
    </location>
</feature>
<keyword evidence="4 8" id="KW-0812">Transmembrane</keyword>
<sequence length="658" mass="73690">MADTATIKRRVGIALLIPILLTLSCWIAGFAFILWNWRKLPFLPTPLTYFQYVDQFGHLPNLRLSFLVSGGVPLALSIVAIIAIALYRPRATLYGEGRWATLDELQKADMIEQRQGVPLGMLKGRIVTSHPEHHVELKAATGTGKGVSLVIPTLLLWNGSVVVNDIKGENFELTSKFRHSRGHAVYVFNPSDKERRTHRWNPFEYVDRDVMLRNKGIGRIATMFWDPAEDEGEPWKPGARDLFLTIALWHLENELELTLPKVASFGALMAEEDIKKAVKAREEAGKPYPPNVVEGFIKFFSKPDKYRESVRGEFNTGMEIVTNDPLVSLALSGSDFDIRRFRKDRMSLYVVTPGPDLGRLRPLLNLLWQQIAAENTETEFAQDPECKHQLMLLNDEFTSLGDVANVVDPIAYYRSYGVKLVTIYQTQSQMEGIYGEHRSATFRDNHKTRVAYTPASKEEAKRISDELPATTSFSKSESGRKMERKTHSKNEAARPLMLPDEVRLLSSAEAIIFAPGVYPAKVQRLTYFERKELYSRLQAVSPILARKRKPNRDDYNAARQAGELRIAVPSLALPVQVAAPPSSWAAKSGATFRPATADDLATLSDRPSSDFKINGKDVPPPPPVTAPPEQKRAYAASLVSNMFGGQDGEDDDEDLIGQ</sequence>
<feature type="region of interest" description="Disordered" evidence="7">
    <location>
        <begin position="453"/>
        <end position="493"/>
    </location>
</feature>
<dbReference type="RefSeq" id="WP_311193924.1">
    <property type="nucleotide sequence ID" value="NZ_CP115542.1"/>
</dbReference>
<feature type="compositionally biased region" description="Acidic residues" evidence="7">
    <location>
        <begin position="647"/>
        <end position="658"/>
    </location>
</feature>
<dbReference type="EMBL" id="CP115542">
    <property type="protein sequence ID" value="WNH54846.1"/>
    <property type="molecule type" value="Genomic_DNA"/>
</dbReference>
<dbReference type="InterPro" id="IPR051539">
    <property type="entry name" value="T4SS-coupling_protein"/>
</dbReference>
<comment type="similarity">
    <text evidence="2">Belongs to the VirD4/TraG family.</text>
</comment>
<evidence type="ECO:0000256" key="1">
    <source>
        <dbReference type="ARBA" id="ARBA00004651"/>
    </source>
</evidence>
<dbReference type="SUPFAM" id="SSF52540">
    <property type="entry name" value="P-loop containing nucleoside triphosphate hydrolases"/>
    <property type="match status" value="1"/>
</dbReference>
<dbReference type="Proteomes" id="UP001302072">
    <property type="component" value="Plasmid pST01"/>
</dbReference>
<evidence type="ECO:0000256" key="6">
    <source>
        <dbReference type="ARBA" id="ARBA00023136"/>
    </source>
</evidence>
<proteinExistence type="inferred from homology"/>
<feature type="transmembrane region" description="Helical" evidence="8">
    <location>
        <begin position="64"/>
        <end position="87"/>
    </location>
</feature>
<accession>A0ABY9YVF0</accession>
<keyword evidence="5 8" id="KW-1133">Transmembrane helix</keyword>